<dbReference type="AlphaFoldDB" id="A0A3A1UUY6"/>
<evidence type="ECO:0000313" key="2">
    <source>
        <dbReference type="Proteomes" id="UP000266482"/>
    </source>
</evidence>
<proteinExistence type="predicted"/>
<evidence type="ECO:0000313" key="1">
    <source>
        <dbReference type="EMBL" id="RIX51576.1"/>
    </source>
</evidence>
<dbReference type="EMBL" id="QXQA01000010">
    <property type="protein sequence ID" value="RIX51576.1"/>
    <property type="molecule type" value="Genomic_DNA"/>
</dbReference>
<sequence length="116" mass="13223">MTQQAYSIKVNQATKTMEMMVSGTFTPQDYENFVKDYIASTTSMNAAEYKLEVDCRQMALLRQEEVEKLKASFTRYKESGFQQVILIITQAQLVNKMQLARVAREAGLGNVEIIVQ</sequence>
<dbReference type="Proteomes" id="UP000266482">
    <property type="component" value="Unassembled WGS sequence"/>
</dbReference>
<dbReference type="OrthoDB" id="2867965at2"/>
<keyword evidence="2" id="KW-1185">Reference proteome</keyword>
<accession>A0A3A1UUY6</accession>
<organism evidence="1 2">
    <name type="scientific">Paenibacillus nanensis</name>
    <dbReference type="NCBI Taxonomy" id="393251"/>
    <lineage>
        <taxon>Bacteria</taxon>
        <taxon>Bacillati</taxon>
        <taxon>Bacillota</taxon>
        <taxon>Bacilli</taxon>
        <taxon>Bacillales</taxon>
        <taxon>Paenibacillaceae</taxon>
        <taxon>Paenibacillus</taxon>
    </lineage>
</organism>
<name>A0A3A1UUY6_9BACL</name>
<comment type="caution">
    <text evidence="1">The sequence shown here is derived from an EMBL/GenBank/DDBJ whole genome shotgun (WGS) entry which is preliminary data.</text>
</comment>
<protein>
    <submittedName>
        <fullName evidence="1">Uncharacterized protein</fullName>
    </submittedName>
</protein>
<gene>
    <name evidence="1" type="ORF">D3P08_16140</name>
</gene>
<reference evidence="1 2" key="1">
    <citation type="submission" date="2018-09" db="EMBL/GenBank/DDBJ databases">
        <title>Paenibacillus aracenensis nov. sp. isolated from a cave in southern Spain.</title>
        <authorList>
            <person name="Jurado V."/>
            <person name="Gutierrez-Patricio S."/>
            <person name="Gonzalez-Pimentel J.L."/>
            <person name="Miller A.Z."/>
            <person name="Laiz L."/>
            <person name="Saiz-Jimenez C."/>
        </authorList>
    </citation>
    <scope>NUCLEOTIDE SEQUENCE [LARGE SCALE GENOMIC DNA]</scope>
    <source>
        <strain evidence="1 2">DSM 22867</strain>
    </source>
</reference>